<protein>
    <submittedName>
        <fullName evidence="1">Uncharacterized protein</fullName>
    </submittedName>
</protein>
<comment type="caution">
    <text evidence="1">The sequence shown here is derived from an EMBL/GenBank/DDBJ whole genome shotgun (WGS) entry which is preliminary data.</text>
</comment>
<evidence type="ECO:0000313" key="1">
    <source>
        <dbReference type="EMBL" id="KAG7337969.1"/>
    </source>
</evidence>
<proteinExistence type="predicted"/>
<dbReference type="AlphaFoldDB" id="A0A9K3K6E6"/>
<gene>
    <name evidence="1" type="ORF">IV203_034410</name>
</gene>
<keyword evidence="2" id="KW-1185">Reference proteome</keyword>
<dbReference type="Proteomes" id="UP000693970">
    <property type="component" value="Unassembled WGS sequence"/>
</dbReference>
<organism evidence="1 2">
    <name type="scientific">Nitzschia inconspicua</name>
    <dbReference type="NCBI Taxonomy" id="303405"/>
    <lineage>
        <taxon>Eukaryota</taxon>
        <taxon>Sar</taxon>
        <taxon>Stramenopiles</taxon>
        <taxon>Ochrophyta</taxon>
        <taxon>Bacillariophyta</taxon>
        <taxon>Bacillariophyceae</taxon>
        <taxon>Bacillariophycidae</taxon>
        <taxon>Bacillariales</taxon>
        <taxon>Bacillariaceae</taxon>
        <taxon>Nitzschia</taxon>
    </lineage>
</organism>
<reference evidence="1" key="1">
    <citation type="journal article" date="2021" name="Sci. Rep.">
        <title>Diploid genomic architecture of Nitzschia inconspicua, an elite biomass production diatom.</title>
        <authorList>
            <person name="Oliver A."/>
            <person name="Podell S."/>
            <person name="Pinowska A."/>
            <person name="Traller J.C."/>
            <person name="Smith S.R."/>
            <person name="McClure R."/>
            <person name="Beliaev A."/>
            <person name="Bohutskyi P."/>
            <person name="Hill E.A."/>
            <person name="Rabines A."/>
            <person name="Zheng H."/>
            <person name="Allen L.Z."/>
            <person name="Kuo A."/>
            <person name="Grigoriev I.V."/>
            <person name="Allen A.E."/>
            <person name="Hazlebeck D."/>
            <person name="Allen E.E."/>
        </authorList>
    </citation>
    <scope>NUCLEOTIDE SEQUENCE</scope>
    <source>
        <strain evidence="1">Hildebrandi</strain>
    </source>
</reference>
<name>A0A9K3K6E6_9STRA</name>
<reference evidence="1" key="2">
    <citation type="submission" date="2021-04" db="EMBL/GenBank/DDBJ databases">
        <authorList>
            <person name="Podell S."/>
        </authorList>
    </citation>
    <scope>NUCLEOTIDE SEQUENCE</scope>
    <source>
        <strain evidence="1">Hildebrandi</strain>
    </source>
</reference>
<accession>A0A9K3K6E6</accession>
<evidence type="ECO:0000313" key="2">
    <source>
        <dbReference type="Proteomes" id="UP000693970"/>
    </source>
</evidence>
<sequence length="131" mass="14743">MYKDLAGHVYVLDGEKELFITTTRAIGEYIATAFKDAGEFRLAFDPENLGFVELKEPKDPDDSAYGVVLKRWEIELKASEAAMRTRISNQEKAFSLLLGQCSQAVRSRLRSAKSWAELSQRSDVIGLLKLL</sequence>
<dbReference type="OrthoDB" id="54528at2759"/>
<dbReference type="EMBL" id="JAGRRH010000068">
    <property type="protein sequence ID" value="KAG7337969.1"/>
    <property type="molecule type" value="Genomic_DNA"/>
</dbReference>